<proteinExistence type="predicted"/>
<feature type="transmembrane region" description="Helical" evidence="2">
    <location>
        <begin position="88"/>
        <end position="105"/>
    </location>
</feature>
<evidence type="ECO:0008006" key="5">
    <source>
        <dbReference type="Google" id="ProtNLM"/>
    </source>
</evidence>
<feature type="transmembrane region" description="Helical" evidence="2">
    <location>
        <begin position="164"/>
        <end position="184"/>
    </location>
</feature>
<evidence type="ECO:0000313" key="4">
    <source>
        <dbReference type="Proteomes" id="UP000235363"/>
    </source>
</evidence>
<dbReference type="STRING" id="1725.WU86_07905"/>
<feature type="transmembrane region" description="Helical" evidence="2">
    <location>
        <begin position="190"/>
        <end position="210"/>
    </location>
</feature>
<feature type="compositionally biased region" description="Basic residues" evidence="1">
    <location>
        <begin position="44"/>
        <end position="54"/>
    </location>
</feature>
<dbReference type="EMBL" id="PNHF01000001">
    <property type="protein sequence ID" value="PMC63298.1"/>
    <property type="molecule type" value="Genomic_DNA"/>
</dbReference>
<feature type="transmembrane region" description="Helical" evidence="2">
    <location>
        <begin position="117"/>
        <end position="134"/>
    </location>
</feature>
<dbReference type="InterPro" id="IPR025576">
    <property type="entry name" value="YwiC"/>
</dbReference>
<dbReference type="Proteomes" id="UP000235363">
    <property type="component" value="Unassembled WGS sequence"/>
</dbReference>
<feature type="transmembrane region" description="Helical" evidence="2">
    <location>
        <begin position="282"/>
        <end position="299"/>
    </location>
</feature>
<feature type="transmembrane region" description="Helical" evidence="2">
    <location>
        <begin position="249"/>
        <end position="270"/>
    </location>
</feature>
<feature type="transmembrane region" description="Helical" evidence="2">
    <location>
        <begin position="222"/>
        <end position="243"/>
    </location>
</feature>
<keyword evidence="2" id="KW-0472">Membrane</keyword>
<accession>A0A2N6T1U3</accession>
<reference evidence="3 4" key="1">
    <citation type="submission" date="2017-09" db="EMBL/GenBank/DDBJ databases">
        <title>Bacterial strain isolated from the female urinary microbiota.</title>
        <authorList>
            <person name="Thomas-White K."/>
            <person name="Kumar N."/>
            <person name="Forster S."/>
            <person name="Putonti C."/>
            <person name="Lawley T."/>
            <person name="Wolfe A.J."/>
        </authorList>
    </citation>
    <scope>NUCLEOTIDE SEQUENCE [LARGE SCALE GENOMIC DNA]</scope>
    <source>
        <strain evidence="3 4">UMB0908</strain>
    </source>
</reference>
<evidence type="ECO:0000256" key="2">
    <source>
        <dbReference type="SAM" id="Phobius"/>
    </source>
</evidence>
<feature type="region of interest" description="Disordered" evidence="1">
    <location>
        <begin position="1"/>
        <end position="57"/>
    </location>
</feature>
<comment type="caution">
    <text evidence="3">The sequence shown here is derived from an EMBL/GenBank/DDBJ whole genome shotgun (WGS) entry which is preliminary data.</text>
</comment>
<dbReference type="AlphaFoldDB" id="A0A2N6T1U3"/>
<evidence type="ECO:0000313" key="3">
    <source>
        <dbReference type="EMBL" id="PMC63298.1"/>
    </source>
</evidence>
<organism evidence="3 4">
    <name type="scientific">Corynebacterium xerosis</name>
    <dbReference type="NCBI Taxonomy" id="1725"/>
    <lineage>
        <taxon>Bacteria</taxon>
        <taxon>Bacillati</taxon>
        <taxon>Actinomycetota</taxon>
        <taxon>Actinomycetes</taxon>
        <taxon>Mycobacteriales</taxon>
        <taxon>Corynebacteriaceae</taxon>
        <taxon>Corynebacterium</taxon>
    </lineage>
</organism>
<gene>
    <name evidence="3" type="ORF">CJ204_00205</name>
</gene>
<protein>
    <recommendedName>
        <fullName evidence="5">YwiC-like family protein</fullName>
    </recommendedName>
</protein>
<name>A0A2N6T1U3_9CORY</name>
<feature type="transmembrane region" description="Helical" evidence="2">
    <location>
        <begin position="63"/>
        <end position="82"/>
    </location>
</feature>
<keyword evidence="2" id="KW-1133">Transmembrane helix</keyword>
<keyword evidence="2" id="KW-0812">Transmembrane</keyword>
<dbReference type="Pfam" id="PF14256">
    <property type="entry name" value="YwiC"/>
    <property type="match status" value="1"/>
</dbReference>
<evidence type="ECO:0000256" key="1">
    <source>
        <dbReference type="SAM" id="MobiDB-lite"/>
    </source>
</evidence>
<feature type="transmembrane region" description="Helical" evidence="2">
    <location>
        <begin position="140"/>
        <end position="157"/>
    </location>
</feature>
<sequence length="300" mass="32485">MAETRVQRDTTGPIDGRRTKAAAANSTKPPKPPQPSTAPTKAKAAAKPRKRRRAPGWVPDQHGAWFMVTVPAITGVILAPSWTAIPLLLTWWLGYFTFFAGSVWIRSRFRERNRPPVLVYGSLAAVAGLTTLLFNWQLLIWVPAFAPLVAVAVYEAWKRRPRSLLSGVSTVIAACLILPVAAWAGDGLDAKAWAAFGIYLAFFAGTVPYVKTLIRERGSKPWFIGSVVYHAVVLFAALAAARITDGDPVNPLAILAALVLLARAVLMPITGARREKPWTPKTVGLLDAAITVLVVIVVLL</sequence>